<dbReference type="Proteomes" id="UP000288943">
    <property type="component" value="Chromosome"/>
</dbReference>
<keyword evidence="3" id="KW-0479">Metal-binding</keyword>
<evidence type="ECO:0000256" key="2">
    <source>
        <dbReference type="ARBA" id="ARBA00006247"/>
    </source>
</evidence>
<dbReference type="GO" id="GO:0016787">
    <property type="term" value="F:hydrolase activity"/>
    <property type="evidence" value="ECO:0007669"/>
    <property type="project" value="UniProtKB-KW"/>
</dbReference>
<dbReference type="RefSeq" id="WP_042226367.1">
    <property type="nucleotide sequence ID" value="NZ_CP026520.1"/>
</dbReference>
<dbReference type="SUPFAM" id="SSF53187">
    <property type="entry name" value="Zn-dependent exopeptidases"/>
    <property type="match status" value="1"/>
</dbReference>
<dbReference type="KEGG" id="pchi:PC41400_17285"/>
<keyword evidence="10" id="KW-1185">Reference proteome</keyword>
<dbReference type="SUPFAM" id="SSF55031">
    <property type="entry name" value="Bacterial exopeptidase dimerisation domain"/>
    <property type="match status" value="1"/>
</dbReference>
<evidence type="ECO:0000313" key="7">
    <source>
        <dbReference type="EMBL" id="MCY9596296.1"/>
    </source>
</evidence>
<gene>
    <name evidence="7" type="ORF">M5X16_10985</name>
    <name evidence="8" type="ORF">PC41400_17285</name>
</gene>
<dbReference type="EMBL" id="CP026520">
    <property type="protein sequence ID" value="QAV19326.1"/>
    <property type="molecule type" value="Genomic_DNA"/>
</dbReference>
<evidence type="ECO:0000259" key="6">
    <source>
        <dbReference type="Pfam" id="PF07687"/>
    </source>
</evidence>
<protein>
    <submittedName>
        <fullName evidence="7">M20/M25/M40 family metallo-hydrolase</fullName>
    </submittedName>
    <submittedName>
        <fullName evidence="8">Peptidase M20</fullName>
    </submittedName>
</protein>
<dbReference type="PANTHER" id="PTHR43808:SF8">
    <property type="entry name" value="PEPTIDASE M20 DIMERISATION DOMAIN-CONTAINING PROTEIN"/>
    <property type="match status" value="1"/>
</dbReference>
<accession>A0A410WXZ4</accession>
<evidence type="ECO:0000256" key="5">
    <source>
        <dbReference type="ARBA" id="ARBA00022833"/>
    </source>
</evidence>
<dbReference type="InterPro" id="IPR011650">
    <property type="entry name" value="Peptidase_M20_dimer"/>
</dbReference>
<dbReference type="AlphaFoldDB" id="A0A410WXZ4"/>
<dbReference type="InterPro" id="IPR001261">
    <property type="entry name" value="ArgE/DapE_CS"/>
</dbReference>
<dbReference type="InterPro" id="IPR036264">
    <property type="entry name" value="Bact_exopeptidase_dim_dom"/>
</dbReference>
<dbReference type="EMBL" id="JAMDMJ010000013">
    <property type="protein sequence ID" value="MCY9596296.1"/>
    <property type="molecule type" value="Genomic_DNA"/>
</dbReference>
<comment type="similarity">
    <text evidence="2">Belongs to the peptidase M20A family.</text>
</comment>
<dbReference type="Proteomes" id="UP001527202">
    <property type="component" value="Unassembled WGS sequence"/>
</dbReference>
<dbReference type="InterPro" id="IPR050072">
    <property type="entry name" value="Peptidase_M20A"/>
</dbReference>
<dbReference type="Gene3D" id="3.30.70.360">
    <property type="match status" value="1"/>
</dbReference>
<feature type="domain" description="Peptidase M20 dimerisation" evidence="6">
    <location>
        <begin position="204"/>
        <end position="347"/>
    </location>
</feature>
<organism evidence="8 9">
    <name type="scientific">Paenibacillus chitinolyticus</name>
    <dbReference type="NCBI Taxonomy" id="79263"/>
    <lineage>
        <taxon>Bacteria</taxon>
        <taxon>Bacillati</taxon>
        <taxon>Bacillota</taxon>
        <taxon>Bacilli</taxon>
        <taxon>Bacillales</taxon>
        <taxon>Paenibacillaceae</taxon>
        <taxon>Paenibacillus</taxon>
    </lineage>
</organism>
<dbReference type="GeneID" id="95376552"/>
<dbReference type="Pfam" id="PF01546">
    <property type="entry name" value="Peptidase_M20"/>
    <property type="match status" value="1"/>
</dbReference>
<dbReference type="PANTHER" id="PTHR43808">
    <property type="entry name" value="ACETYLORNITHINE DEACETYLASE"/>
    <property type="match status" value="1"/>
</dbReference>
<dbReference type="Gene3D" id="1.10.150.900">
    <property type="match status" value="1"/>
</dbReference>
<evidence type="ECO:0000313" key="9">
    <source>
        <dbReference type="Proteomes" id="UP000288943"/>
    </source>
</evidence>
<evidence type="ECO:0000256" key="4">
    <source>
        <dbReference type="ARBA" id="ARBA00022801"/>
    </source>
</evidence>
<dbReference type="GO" id="GO:0046872">
    <property type="term" value="F:metal ion binding"/>
    <property type="evidence" value="ECO:0007669"/>
    <property type="project" value="UniProtKB-KW"/>
</dbReference>
<keyword evidence="4" id="KW-0378">Hydrolase</keyword>
<evidence type="ECO:0000313" key="10">
    <source>
        <dbReference type="Proteomes" id="UP001527202"/>
    </source>
</evidence>
<proteinExistence type="inferred from homology"/>
<reference evidence="7 10" key="2">
    <citation type="submission" date="2022-05" db="EMBL/GenBank/DDBJ databases">
        <title>Genome Sequencing of Bee-Associated Microbes.</title>
        <authorList>
            <person name="Dunlap C."/>
        </authorList>
    </citation>
    <scope>NUCLEOTIDE SEQUENCE [LARGE SCALE GENOMIC DNA]</scope>
    <source>
        <strain evidence="7 10">NRRL B-23120</strain>
    </source>
</reference>
<evidence type="ECO:0000313" key="8">
    <source>
        <dbReference type="EMBL" id="QAV19326.1"/>
    </source>
</evidence>
<evidence type="ECO:0000256" key="1">
    <source>
        <dbReference type="ARBA" id="ARBA00001947"/>
    </source>
</evidence>
<dbReference type="Pfam" id="PF07687">
    <property type="entry name" value="M20_dimer"/>
    <property type="match status" value="1"/>
</dbReference>
<dbReference type="InterPro" id="IPR002933">
    <property type="entry name" value="Peptidase_M20"/>
</dbReference>
<dbReference type="PROSITE" id="PS00758">
    <property type="entry name" value="ARGE_DAPE_CPG2_1"/>
    <property type="match status" value="1"/>
</dbReference>
<keyword evidence="5" id="KW-0862">Zinc</keyword>
<dbReference type="Gene3D" id="3.40.630.10">
    <property type="entry name" value="Zn peptidases"/>
    <property type="match status" value="1"/>
</dbReference>
<comment type="cofactor">
    <cofactor evidence="1">
        <name>Zn(2+)</name>
        <dbReference type="ChEBI" id="CHEBI:29105"/>
    </cofactor>
</comment>
<dbReference type="OrthoDB" id="9792335at2"/>
<evidence type="ECO:0000256" key="3">
    <source>
        <dbReference type="ARBA" id="ARBA00022723"/>
    </source>
</evidence>
<name>A0A410WXZ4_9BACL</name>
<reference evidence="8 9" key="1">
    <citation type="submission" date="2018-01" db="EMBL/GenBank/DDBJ databases">
        <title>The whole genome sequencing and assembly of Paenibacillus chitinolyticus KCCM 41400 strain.</title>
        <authorList>
            <person name="Kim J.-Y."/>
            <person name="Park M.-K."/>
            <person name="Lee Y.-J."/>
            <person name="Yi H."/>
            <person name="Bahn Y.-S."/>
            <person name="Kim J.F."/>
            <person name="Lee D.-W."/>
        </authorList>
    </citation>
    <scope>NUCLEOTIDE SEQUENCE [LARGE SCALE GENOMIC DNA]</scope>
    <source>
        <strain evidence="8 9">KCCM 41400</strain>
    </source>
</reference>
<sequence length="462" mass="50047">MGIRLANDELGQDEVERPAELPSPVEILQALIRFNTTNPPGEEAACIMYIRRLLENAGIETRIYALDPARPNLLARIKGSGEAPPLLLYGHVDVVGTDKQAWSRDPFRGDIEGGFVWGRGALDMKGGVAMLVSAFLRAHVRKLPLRGDLILAIVSDEEAGGEYGASFLVERHADYFTGVKYALGEFGGFSFHALGKTFYPIMVAEKQLCWLKATIRGDGGHGSMGNPGADCMAQLGNMLQSLSRNKLPIRAVPAARLMIEGMASALPLLPALLLRGLLRPRLGGVILKLLGEKGETFAPLLRNTVSATVVRGGEKINVHPSEITVELDGRTLPGVTPQQFMDELRRFAIHDSIGLEVLRHDPCAAAPDMGMFGLLSDVLKEADKEAVPVPMLLPGGTDGRLFARLGIQTYGFLPMPLPKDMQFTKLIHAADERIPVEAIGFGTDAIYRVLERYGAQPLSSDG</sequence>